<sequence>MPLGIALLLIWLVLLIRFPRIMLPTSVIIVGLTLTLAAAVGIWQWHYGKEVQRLEINIQYAPQACDFGKPLQVQIRNHADRTASRISWQLLARQPGYNTNLLDTGVTESIYQTSQALQPGGQWQQCYRVPRLRSGFRAADLEYQADKVRADFIDTQ</sequence>
<reference evidence="2" key="1">
    <citation type="submission" date="2014-07" db="EMBL/GenBank/DDBJ databases">
        <authorList>
            <person name="Urmite Genomes Urmite Genomes"/>
        </authorList>
    </citation>
    <scope>NUCLEOTIDE SEQUENCE</scope>
    <source>
        <strain evidence="2">12M76_air</strain>
    </source>
</reference>
<name>A0A078MCS3_9PSED</name>
<keyword evidence="1" id="KW-1133">Transmembrane helix</keyword>
<gene>
    <name evidence="2" type="ORF">BN1049_01038</name>
</gene>
<dbReference type="OrthoDB" id="7024310at2"/>
<feature type="transmembrane region" description="Helical" evidence="1">
    <location>
        <begin position="27"/>
        <end position="45"/>
    </location>
</feature>
<dbReference type="PATRIC" id="fig|1461581.3.peg.1019"/>
<dbReference type="RefSeq" id="WP_044498638.1">
    <property type="nucleotide sequence ID" value="NZ_LK391969.1"/>
</dbReference>
<organism evidence="2">
    <name type="scientific">Pseudomonas saudimassiliensis</name>
    <dbReference type="NCBI Taxonomy" id="1461581"/>
    <lineage>
        <taxon>Bacteria</taxon>
        <taxon>Pseudomonadati</taxon>
        <taxon>Pseudomonadota</taxon>
        <taxon>Gammaproteobacteria</taxon>
        <taxon>Pseudomonadales</taxon>
        <taxon>Pseudomonadaceae</taxon>
        <taxon>Pseudomonas</taxon>
    </lineage>
</organism>
<keyword evidence="1" id="KW-0812">Transmembrane</keyword>
<dbReference type="EMBL" id="LK391969">
    <property type="protein sequence ID" value="CEF26115.1"/>
    <property type="molecule type" value="Genomic_DNA"/>
</dbReference>
<protein>
    <submittedName>
        <fullName evidence="2">Drug/metabolite transporter (DMT) superfamily permease</fullName>
    </submittedName>
</protein>
<evidence type="ECO:0000256" key="1">
    <source>
        <dbReference type="SAM" id="Phobius"/>
    </source>
</evidence>
<dbReference type="EMBL" id="LM997413">
    <property type="protein sequence ID" value="CEA03207.1"/>
    <property type="molecule type" value="Genomic_DNA"/>
</dbReference>
<evidence type="ECO:0000313" key="2">
    <source>
        <dbReference type="EMBL" id="CEA03207.1"/>
    </source>
</evidence>
<proteinExistence type="predicted"/>
<dbReference type="AlphaFoldDB" id="A0A078MCS3"/>
<accession>A0A078MCS3</accession>
<keyword evidence="1" id="KW-0472">Membrane</keyword>